<evidence type="ECO:0000313" key="11">
    <source>
        <dbReference type="Proteomes" id="UP000029964"/>
    </source>
</evidence>
<evidence type="ECO:0000256" key="2">
    <source>
        <dbReference type="ARBA" id="ARBA00022679"/>
    </source>
</evidence>
<dbReference type="InterPro" id="IPR017860">
    <property type="entry name" value="Peptidase_M22_CS"/>
</dbReference>
<dbReference type="PRINTS" id="PR00789">
    <property type="entry name" value="OSIALOPTASE"/>
</dbReference>
<dbReference type="GO" id="GO:0046872">
    <property type="term" value="F:metal ion binding"/>
    <property type="evidence" value="ECO:0007669"/>
    <property type="project" value="UniProtKB-KW"/>
</dbReference>
<dbReference type="EMBL" id="JPKY01000006">
    <property type="protein sequence ID" value="KFH47880.1"/>
    <property type="molecule type" value="Genomic_DNA"/>
</dbReference>
<dbReference type="EC" id="2.3.1.234" evidence="1"/>
<accession>A0A086TEU8</accession>
<evidence type="ECO:0000256" key="8">
    <source>
        <dbReference type="SAM" id="MobiDB-lite"/>
    </source>
</evidence>
<organism evidence="10 11">
    <name type="scientific">Hapsidospora chrysogenum (strain ATCC 11550 / CBS 779.69 / DSM 880 / IAM 14645 / JCM 23072 / IMI 49137)</name>
    <name type="common">Acremonium chrysogenum</name>
    <dbReference type="NCBI Taxonomy" id="857340"/>
    <lineage>
        <taxon>Eukaryota</taxon>
        <taxon>Fungi</taxon>
        <taxon>Dikarya</taxon>
        <taxon>Ascomycota</taxon>
        <taxon>Pezizomycotina</taxon>
        <taxon>Sordariomycetes</taxon>
        <taxon>Hypocreomycetidae</taxon>
        <taxon>Hypocreales</taxon>
        <taxon>Bionectriaceae</taxon>
        <taxon>Hapsidospora</taxon>
    </lineage>
</organism>
<evidence type="ECO:0000259" key="9">
    <source>
        <dbReference type="Pfam" id="PF00814"/>
    </source>
</evidence>
<dbReference type="PROSITE" id="PS01016">
    <property type="entry name" value="GLYCOPROTEASE"/>
    <property type="match status" value="1"/>
</dbReference>
<evidence type="ECO:0000256" key="3">
    <source>
        <dbReference type="ARBA" id="ARBA00022694"/>
    </source>
</evidence>
<keyword evidence="7" id="KW-0496">Mitochondrion</keyword>
<evidence type="ECO:0000256" key="4">
    <source>
        <dbReference type="ARBA" id="ARBA00022723"/>
    </source>
</evidence>
<dbReference type="InterPro" id="IPR017861">
    <property type="entry name" value="KAE1/TsaD"/>
</dbReference>
<dbReference type="SUPFAM" id="SSF53067">
    <property type="entry name" value="Actin-like ATPase domain"/>
    <property type="match status" value="2"/>
</dbReference>
<keyword evidence="5 7" id="KW-0012">Acyltransferase</keyword>
<evidence type="ECO:0000256" key="6">
    <source>
        <dbReference type="ARBA" id="ARBA00048117"/>
    </source>
</evidence>
<dbReference type="Proteomes" id="UP000029964">
    <property type="component" value="Unassembled WGS sequence"/>
</dbReference>
<dbReference type="InterPro" id="IPR022450">
    <property type="entry name" value="TsaD"/>
</dbReference>
<comment type="similarity">
    <text evidence="7">Belongs to the KAE1 / TsaD family.</text>
</comment>
<dbReference type="InterPro" id="IPR043129">
    <property type="entry name" value="ATPase_NBD"/>
</dbReference>
<reference evidence="11" key="1">
    <citation type="journal article" date="2014" name="Genome Announc.">
        <title>Genome sequence and annotation of Acremonium chrysogenum, producer of the beta-lactam antibiotic cephalosporin C.</title>
        <authorList>
            <person name="Terfehr D."/>
            <person name="Dahlmann T.A."/>
            <person name="Specht T."/>
            <person name="Zadra I."/>
            <person name="Kuernsteiner H."/>
            <person name="Kueck U."/>
        </authorList>
    </citation>
    <scope>NUCLEOTIDE SEQUENCE [LARGE SCALE GENOMIC DNA]</scope>
    <source>
        <strain evidence="11">ATCC 11550 / CBS 779.69 / DSM 880 / IAM 14645 / JCM 23072 / IMI 49137</strain>
    </source>
</reference>
<feature type="region of interest" description="Disordered" evidence="8">
    <location>
        <begin position="52"/>
        <end position="72"/>
    </location>
</feature>
<dbReference type="STRING" id="857340.A0A086TEU8"/>
<comment type="cofactor">
    <cofactor evidence="7">
        <name>a divalent metal cation</name>
        <dbReference type="ChEBI" id="CHEBI:60240"/>
    </cofactor>
    <text evidence="7">Binds 1 divalent metal cation per subunit.</text>
</comment>
<evidence type="ECO:0000256" key="1">
    <source>
        <dbReference type="ARBA" id="ARBA00012156"/>
    </source>
</evidence>
<dbReference type="OrthoDB" id="10259622at2759"/>
<feature type="domain" description="Gcp-like" evidence="9">
    <location>
        <begin position="107"/>
        <end position="452"/>
    </location>
</feature>
<keyword evidence="4 7" id="KW-0479">Metal-binding</keyword>
<evidence type="ECO:0000313" key="10">
    <source>
        <dbReference type="EMBL" id="KFH47880.1"/>
    </source>
</evidence>
<dbReference type="PANTHER" id="PTHR11735">
    <property type="entry name" value="TRNA N6-ADENOSINE THREONYLCARBAMOYLTRANSFERASE"/>
    <property type="match status" value="1"/>
</dbReference>
<keyword evidence="2 7" id="KW-0808">Transferase</keyword>
<keyword evidence="11" id="KW-1185">Reference proteome</keyword>
<evidence type="ECO:0000256" key="5">
    <source>
        <dbReference type="ARBA" id="ARBA00023315"/>
    </source>
</evidence>
<protein>
    <recommendedName>
        <fullName evidence="1">N(6)-L-threonylcarbamoyladenine synthase</fullName>
        <ecNumber evidence="1">2.3.1.234</ecNumber>
    </recommendedName>
</protein>
<dbReference type="GO" id="GO:0005739">
    <property type="term" value="C:mitochondrion"/>
    <property type="evidence" value="ECO:0007669"/>
    <property type="project" value="UniProtKB-SubCell"/>
</dbReference>
<dbReference type="AlphaFoldDB" id="A0A086TEU8"/>
<keyword evidence="3 7" id="KW-0819">tRNA processing</keyword>
<dbReference type="Gene3D" id="3.30.420.40">
    <property type="match status" value="2"/>
</dbReference>
<sequence length="516" mass="56399">MGGRAQARQHQVVCFDLAPIFDLPPTNPTTSHSIQEPMRLPRCHHLARRRPLARQVSPVSHPNLPRRTSSPTRRPLTTLAIETSCDDTAVAILTRDPEDGRSRLVFNERISSDHRQFRGIEPLVAVQGHTSALAPLLRRAVERMPSHGDGGRARGCPDFVSVTRGPGIMPNLSVGLSTAKGLAVAWNVPLVGVHHMQAHALTPRLVRSLGMRMPVDEGEGAGTASGPEFPFMTLLVSGGHTQLVHSRSLTDHRIIATTADVAIGNLLDHAARDILPTDVLESAEDVMYGRVLEAFAFPDGGTPEEYAAAFQPSATRADELVDHPTGYDWILPLPLRHTRRLEYSFTAIGTTVQRIAKANPSMSVPERRALARHTMASAFRHLASRICLALEDDKVKWALRDTSTLVIAGGVACNRFLLHTLRSTLEARAHGHIRFVVPPPELCTDNAAMIAWTGMEMFEGGHHTDLSVLAINKWPMDPDKGPGIMGAPGWLKRDVGVRDALDCGPYGNAEDDKFHR</sequence>
<dbReference type="GO" id="GO:0072670">
    <property type="term" value="P:mitochondrial tRNA threonylcarbamoyladenosine modification"/>
    <property type="evidence" value="ECO:0007669"/>
    <property type="project" value="TreeGrafter"/>
</dbReference>
<comment type="catalytic activity">
    <reaction evidence="6 7">
        <text>L-threonylcarbamoyladenylate + adenosine(37) in tRNA = N(6)-L-threonylcarbamoyladenosine(37) in tRNA + AMP + H(+)</text>
        <dbReference type="Rhea" id="RHEA:37059"/>
        <dbReference type="Rhea" id="RHEA-COMP:10162"/>
        <dbReference type="Rhea" id="RHEA-COMP:10163"/>
        <dbReference type="ChEBI" id="CHEBI:15378"/>
        <dbReference type="ChEBI" id="CHEBI:73682"/>
        <dbReference type="ChEBI" id="CHEBI:74411"/>
        <dbReference type="ChEBI" id="CHEBI:74418"/>
        <dbReference type="ChEBI" id="CHEBI:456215"/>
        <dbReference type="EC" id="2.3.1.234"/>
    </reaction>
</comment>
<dbReference type="HAMAP" id="MF_01445">
    <property type="entry name" value="TsaD"/>
    <property type="match status" value="1"/>
</dbReference>
<dbReference type="PANTHER" id="PTHR11735:SF6">
    <property type="entry name" value="TRNA N6-ADENOSINE THREONYLCARBAMOYLTRANSFERASE, MITOCHONDRIAL"/>
    <property type="match status" value="1"/>
</dbReference>
<comment type="subunit">
    <text evidence="7">Homodimer.</text>
</comment>
<comment type="caution">
    <text evidence="10">The sequence shown here is derived from an EMBL/GenBank/DDBJ whole genome shotgun (WGS) entry which is preliminary data.</text>
</comment>
<dbReference type="InterPro" id="IPR000905">
    <property type="entry name" value="Gcp-like_dom"/>
</dbReference>
<proteinExistence type="inferred from homology"/>
<dbReference type="GO" id="GO:0061711">
    <property type="term" value="F:tRNA N(6)-L-threonylcarbamoyladenine synthase activity"/>
    <property type="evidence" value="ECO:0007669"/>
    <property type="project" value="UniProtKB-EC"/>
</dbReference>
<evidence type="ECO:0000256" key="7">
    <source>
        <dbReference type="HAMAP-Rule" id="MF_03179"/>
    </source>
</evidence>
<gene>
    <name evidence="10" type="ORF">ACRE_012490</name>
</gene>
<dbReference type="HOGENOM" id="CLU_023208_4_0_1"/>
<name>A0A086TEU8_HAPC1</name>
<comment type="subcellular location">
    <subcellularLocation>
        <location evidence="7">Mitochondrion</location>
    </subcellularLocation>
</comment>
<dbReference type="Pfam" id="PF00814">
    <property type="entry name" value="TsaD"/>
    <property type="match status" value="1"/>
</dbReference>
<comment type="function">
    <text evidence="7">Required for the formation of a threonylcarbamoyl group on adenosine at position 37 (t(6)A37) in mitochondrial tRNAs that read codons beginning with adenine. Probably involved in the transfer of the threonylcarbamoyl moiety of threonylcarbamoyl-AMP (TC-AMP) to the N6 group of A37. Involved in mitochondrial genome maintenance.</text>
</comment>